<organism evidence="1 2">
    <name type="scientific">Candidatus Falkowbacteria bacterium RIFOXYA2_FULL_47_19</name>
    <dbReference type="NCBI Taxonomy" id="1797994"/>
    <lineage>
        <taxon>Bacteria</taxon>
        <taxon>Candidatus Falkowiibacteriota</taxon>
    </lineage>
</organism>
<evidence type="ECO:0000313" key="2">
    <source>
        <dbReference type="Proteomes" id="UP000178367"/>
    </source>
</evidence>
<protein>
    <submittedName>
        <fullName evidence="1">Uncharacterized protein</fullName>
    </submittedName>
</protein>
<dbReference type="EMBL" id="MFGB01000005">
    <property type="protein sequence ID" value="OGF27946.1"/>
    <property type="molecule type" value="Genomic_DNA"/>
</dbReference>
<name>A0A1F5SN36_9BACT</name>
<reference evidence="1 2" key="1">
    <citation type="journal article" date="2016" name="Nat. Commun.">
        <title>Thousands of microbial genomes shed light on interconnected biogeochemical processes in an aquifer system.</title>
        <authorList>
            <person name="Anantharaman K."/>
            <person name="Brown C.T."/>
            <person name="Hug L.A."/>
            <person name="Sharon I."/>
            <person name="Castelle C.J."/>
            <person name="Probst A.J."/>
            <person name="Thomas B.C."/>
            <person name="Singh A."/>
            <person name="Wilkins M.J."/>
            <person name="Karaoz U."/>
            <person name="Brodie E.L."/>
            <person name="Williams K.H."/>
            <person name="Hubbard S.S."/>
            <person name="Banfield J.F."/>
        </authorList>
    </citation>
    <scope>NUCLEOTIDE SEQUENCE [LARGE SCALE GENOMIC DNA]</scope>
</reference>
<dbReference type="AlphaFoldDB" id="A0A1F5SN36"/>
<evidence type="ECO:0000313" key="1">
    <source>
        <dbReference type="EMBL" id="OGF27946.1"/>
    </source>
</evidence>
<comment type="caution">
    <text evidence="1">The sequence shown here is derived from an EMBL/GenBank/DDBJ whole genome shotgun (WGS) entry which is preliminary data.</text>
</comment>
<accession>A0A1F5SN36</accession>
<dbReference type="Proteomes" id="UP000178367">
    <property type="component" value="Unassembled WGS sequence"/>
</dbReference>
<sequence length="132" mass="15436">MENESTTTCDREWVLEKALAAKVELAKARELLIPSCMEIIKSWSFWKRLEWLCFPCTEKMVENRRFPCTEKMVKNFGFYMWPEYALWLRESHLAELIYLAENACDGTVAVTGAGMHALKFNADSFIKHRFAD</sequence>
<proteinExistence type="predicted"/>
<gene>
    <name evidence="1" type="ORF">A2227_05045</name>
</gene>